<gene>
    <name evidence="4" type="ORF">RHOBADRAFT_52241</name>
</gene>
<dbReference type="InterPro" id="IPR040349">
    <property type="entry name" value="Csm1/Pcs1"/>
</dbReference>
<dbReference type="GO" id="GO:0051315">
    <property type="term" value="P:attachment of mitotic spindle microtubules to kinetochore"/>
    <property type="evidence" value="ECO:0007669"/>
    <property type="project" value="TreeGrafter"/>
</dbReference>
<dbReference type="GO" id="GO:0045144">
    <property type="term" value="P:meiotic sister chromatid segregation"/>
    <property type="evidence" value="ECO:0007669"/>
    <property type="project" value="TreeGrafter"/>
</dbReference>
<dbReference type="Proteomes" id="UP000053890">
    <property type="component" value="Unassembled WGS sequence"/>
</dbReference>
<evidence type="ECO:0000313" key="5">
    <source>
        <dbReference type="Proteomes" id="UP000053890"/>
    </source>
</evidence>
<dbReference type="InterPro" id="IPR038608">
    <property type="entry name" value="Csm1/Pcs1_C_sf"/>
</dbReference>
<feature type="compositionally biased region" description="Basic and acidic residues" evidence="2">
    <location>
        <begin position="180"/>
        <end position="189"/>
    </location>
</feature>
<dbReference type="OMA" id="SDNLYDC"/>
<feature type="coiled-coil region" evidence="1">
    <location>
        <begin position="211"/>
        <end position="319"/>
    </location>
</feature>
<dbReference type="InterPro" id="IPR020981">
    <property type="entry name" value="Csm1/Pcs1_C"/>
</dbReference>
<dbReference type="RefSeq" id="XP_018272250.1">
    <property type="nucleotide sequence ID" value="XM_018416241.1"/>
</dbReference>
<dbReference type="EMBL" id="KQ474076">
    <property type="protein sequence ID" value="KPV76201.1"/>
    <property type="molecule type" value="Genomic_DNA"/>
</dbReference>
<dbReference type="GO" id="GO:0033551">
    <property type="term" value="C:monopolin complex"/>
    <property type="evidence" value="ECO:0007669"/>
    <property type="project" value="InterPro"/>
</dbReference>
<reference evidence="4 5" key="1">
    <citation type="journal article" date="2015" name="Front. Microbiol.">
        <title>Genome sequence of the plant growth promoting endophytic yeast Rhodotorula graminis WP1.</title>
        <authorList>
            <person name="Firrincieli A."/>
            <person name="Otillar R."/>
            <person name="Salamov A."/>
            <person name="Schmutz J."/>
            <person name="Khan Z."/>
            <person name="Redman R.S."/>
            <person name="Fleck N.D."/>
            <person name="Lindquist E."/>
            <person name="Grigoriev I.V."/>
            <person name="Doty S.L."/>
        </authorList>
    </citation>
    <scope>NUCLEOTIDE SEQUENCE [LARGE SCALE GENOMIC DNA]</scope>
    <source>
        <strain evidence="4 5">WP1</strain>
    </source>
</reference>
<evidence type="ECO:0000256" key="1">
    <source>
        <dbReference type="SAM" id="Coils"/>
    </source>
</evidence>
<organism evidence="4 5">
    <name type="scientific">Rhodotorula graminis (strain WP1)</name>
    <dbReference type="NCBI Taxonomy" id="578459"/>
    <lineage>
        <taxon>Eukaryota</taxon>
        <taxon>Fungi</taxon>
        <taxon>Dikarya</taxon>
        <taxon>Basidiomycota</taxon>
        <taxon>Pucciniomycotina</taxon>
        <taxon>Microbotryomycetes</taxon>
        <taxon>Sporidiobolales</taxon>
        <taxon>Sporidiobolaceae</taxon>
        <taxon>Rhodotorula</taxon>
    </lineage>
</organism>
<feature type="domain" description="Monopolin complex subunit Csm1/Pcs1 C-terminal" evidence="3">
    <location>
        <begin position="373"/>
        <end position="452"/>
    </location>
</feature>
<dbReference type="Pfam" id="PF12539">
    <property type="entry name" value="Csm1"/>
    <property type="match status" value="1"/>
</dbReference>
<evidence type="ECO:0000259" key="3">
    <source>
        <dbReference type="Pfam" id="PF12539"/>
    </source>
</evidence>
<dbReference type="GO" id="GO:1990644">
    <property type="term" value="F:microtubule site clamp"/>
    <property type="evidence" value="ECO:0007669"/>
    <property type="project" value="TreeGrafter"/>
</dbReference>
<dbReference type="GO" id="GO:0072686">
    <property type="term" value="C:mitotic spindle"/>
    <property type="evidence" value="ECO:0007669"/>
    <property type="project" value="TreeGrafter"/>
</dbReference>
<dbReference type="PANTHER" id="PTHR28006">
    <property type="entry name" value="MONOPOLIN COMPLEX SUBUNIT CSM1"/>
    <property type="match status" value="1"/>
</dbReference>
<dbReference type="CDD" id="cd23787">
    <property type="entry name" value="RWD_CSM1"/>
    <property type="match status" value="1"/>
</dbReference>
<feature type="compositionally biased region" description="Low complexity" evidence="2">
    <location>
        <begin position="27"/>
        <end position="48"/>
    </location>
</feature>
<protein>
    <recommendedName>
        <fullName evidence="3">Monopolin complex subunit Csm1/Pcs1 C-terminal domain-containing protein</fullName>
    </recommendedName>
</protein>
<keyword evidence="1" id="KW-0175">Coiled coil</keyword>
<dbReference type="AlphaFoldDB" id="A0A194S9X3"/>
<dbReference type="Gene3D" id="3.90.1150.80">
    <property type="match status" value="1"/>
</dbReference>
<feature type="region of interest" description="Disordered" evidence="2">
    <location>
        <begin position="1"/>
        <end position="189"/>
    </location>
</feature>
<keyword evidence="5" id="KW-1185">Reference proteome</keyword>
<feature type="compositionally biased region" description="Basic and acidic residues" evidence="2">
    <location>
        <begin position="153"/>
        <end position="171"/>
    </location>
</feature>
<feature type="compositionally biased region" description="Low complexity" evidence="2">
    <location>
        <begin position="100"/>
        <end position="130"/>
    </location>
</feature>
<accession>A0A194S9X3</accession>
<evidence type="ECO:0000256" key="2">
    <source>
        <dbReference type="SAM" id="MobiDB-lite"/>
    </source>
</evidence>
<dbReference type="GeneID" id="28976689"/>
<evidence type="ECO:0000313" key="4">
    <source>
        <dbReference type="EMBL" id="KPV76201.1"/>
    </source>
</evidence>
<dbReference type="OrthoDB" id="2431049at2759"/>
<feature type="compositionally biased region" description="Basic and acidic residues" evidence="2">
    <location>
        <begin position="78"/>
        <end position="87"/>
    </location>
</feature>
<dbReference type="GO" id="GO:0034506">
    <property type="term" value="C:chromosome, centromeric core domain"/>
    <property type="evidence" value="ECO:0007669"/>
    <property type="project" value="TreeGrafter"/>
</dbReference>
<proteinExistence type="predicted"/>
<sequence length="472" mass="51200">MNKENRAPEAASAKGSSSSTRARKPAATKPTTSNKRTTTARPKKASSASDDDDELMLDDNKSDNEGEGADETTLVAETHFEAARETEEQAAVPKGRGGKKAATAASTKKAPVKKAVPAAKKGKATAAAAAVEEEDDETLVRGLEEMDMPGEELSPREKKLAKQLEATKKALADSQAAQQKLRDLRTTRPEEAELRLREIADGRQQASVNTIATYKTENDSLRAELSSVQETAFASPRSKAARLESQRVHELEQENAALAARVDEVERLRAEEQARAEKDAVEREKKWEKKLARDVKEATQAMEKELVELRAEVSTARAELAAEVEHSKSLQRKLKAVPVSASLSSSTAAPTASSGPGSALAKLQEEHDRLTTHLNLNEDLTGFAVHSVKQDEDGATYTCVLTDCAGTTGSLNFKLMFHLDGTVGYQPDVNPERDAALAALLPADMQNYMRFAAENCAEFFKRLFAAVNRVKL</sequence>
<dbReference type="PANTHER" id="PTHR28006:SF1">
    <property type="entry name" value="MONOPOLIN COMPLEX SUBUNIT CSM1"/>
    <property type="match status" value="1"/>
</dbReference>
<name>A0A194S9X3_RHOGW</name>
<dbReference type="GO" id="GO:0005730">
    <property type="term" value="C:nucleolus"/>
    <property type="evidence" value="ECO:0007669"/>
    <property type="project" value="TreeGrafter"/>
</dbReference>